<dbReference type="CDD" id="cd01335">
    <property type="entry name" value="Radical_SAM"/>
    <property type="match status" value="1"/>
</dbReference>
<dbReference type="AlphaFoldDB" id="A0A8J6T1T7"/>
<dbReference type="PROSITE" id="PS51918">
    <property type="entry name" value="RADICAL_SAM"/>
    <property type="match status" value="1"/>
</dbReference>
<proteinExistence type="predicted"/>
<dbReference type="Proteomes" id="UP000650524">
    <property type="component" value="Unassembled WGS sequence"/>
</dbReference>
<gene>
    <name evidence="8" type="ORF">H8E19_01920</name>
</gene>
<dbReference type="SFLD" id="SFLDG01067">
    <property type="entry name" value="SPASM/twitch_domain_containing"/>
    <property type="match status" value="1"/>
</dbReference>
<dbReference type="Pfam" id="PF04055">
    <property type="entry name" value="Radical_SAM"/>
    <property type="match status" value="1"/>
</dbReference>
<evidence type="ECO:0000256" key="6">
    <source>
        <dbReference type="ARBA" id="ARBA00023014"/>
    </source>
</evidence>
<dbReference type="InterPro" id="IPR023885">
    <property type="entry name" value="4Fe4S-binding_SPASM_dom"/>
</dbReference>
<dbReference type="InterPro" id="IPR006638">
    <property type="entry name" value="Elp3/MiaA/NifB-like_rSAM"/>
</dbReference>
<dbReference type="PANTHER" id="PTHR11228:SF7">
    <property type="entry name" value="PQQA PEPTIDE CYCLASE"/>
    <property type="match status" value="1"/>
</dbReference>
<dbReference type="EMBL" id="JACNJD010000097">
    <property type="protein sequence ID" value="MBC8176135.1"/>
    <property type="molecule type" value="Genomic_DNA"/>
</dbReference>
<feature type="domain" description="Radical SAM core" evidence="7">
    <location>
        <begin position="17"/>
        <end position="235"/>
    </location>
</feature>
<dbReference type="InterPro" id="IPR017200">
    <property type="entry name" value="PqqE-like"/>
</dbReference>
<protein>
    <submittedName>
        <fullName evidence="8">Radical SAM protein</fullName>
    </submittedName>
</protein>
<accession>A0A8J6T1T7</accession>
<dbReference type="Gene3D" id="3.20.20.70">
    <property type="entry name" value="Aldolase class I"/>
    <property type="match status" value="1"/>
</dbReference>
<name>A0A8J6T1T7_9DELT</name>
<keyword evidence="6" id="KW-0411">Iron-sulfur</keyword>
<keyword evidence="5" id="KW-0408">Iron</keyword>
<dbReference type="InterPro" id="IPR007197">
    <property type="entry name" value="rSAM"/>
</dbReference>
<dbReference type="SFLD" id="SFLDG01386">
    <property type="entry name" value="main_SPASM_domain-containing"/>
    <property type="match status" value="1"/>
</dbReference>
<evidence type="ECO:0000259" key="7">
    <source>
        <dbReference type="PROSITE" id="PS51918"/>
    </source>
</evidence>
<dbReference type="InterPro" id="IPR058240">
    <property type="entry name" value="rSAM_sf"/>
</dbReference>
<keyword evidence="4" id="KW-0479">Metal-binding</keyword>
<evidence type="ECO:0000256" key="2">
    <source>
        <dbReference type="ARBA" id="ARBA00022485"/>
    </source>
</evidence>
<dbReference type="GO" id="GO:0051539">
    <property type="term" value="F:4 iron, 4 sulfur cluster binding"/>
    <property type="evidence" value="ECO:0007669"/>
    <property type="project" value="UniProtKB-KW"/>
</dbReference>
<evidence type="ECO:0000256" key="4">
    <source>
        <dbReference type="ARBA" id="ARBA00022723"/>
    </source>
</evidence>
<evidence type="ECO:0000313" key="8">
    <source>
        <dbReference type="EMBL" id="MBC8176135.1"/>
    </source>
</evidence>
<dbReference type="NCBIfam" id="TIGR04085">
    <property type="entry name" value="rSAM_more_4Fe4S"/>
    <property type="match status" value="1"/>
</dbReference>
<organism evidence="8 9">
    <name type="scientific">Candidatus Desulfacyla euxinica</name>
    <dbReference type="NCBI Taxonomy" id="2841693"/>
    <lineage>
        <taxon>Bacteria</taxon>
        <taxon>Deltaproteobacteria</taxon>
        <taxon>Candidatus Desulfacyla</taxon>
    </lineage>
</organism>
<reference evidence="8 9" key="1">
    <citation type="submission" date="2020-08" db="EMBL/GenBank/DDBJ databases">
        <title>Bridging the membrane lipid divide: bacteria of the FCB group superphylum have the potential to synthesize archaeal ether lipids.</title>
        <authorList>
            <person name="Villanueva L."/>
            <person name="Von Meijenfeldt F.A.B."/>
            <person name="Westbye A.B."/>
            <person name="Yadav S."/>
            <person name="Hopmans E.C."/>
            <person name="Dutilh B.E."/>
            <person name="Sinninghe Damste J.S."/>
        </authorList>
    </citation>
    <scope>NUCLEOTIDE SEQUENCE [LARGE SCALE GENOMIC DNA]</scope>
    <source>
        <strain evidence="8">NIOZ-UU27</strain>
    </source>
</reference>
<keyword evidence="2" id="KW-0004">4Fe-4S</keyword>
<dbReference type="InterPro" id="IPR013785">
    <property type="entry name" value="Aldolase_TIM"/>
</dbReference>
<dbReference type="InterPro" id="IPR050377">
    <property type="entry name" value="Radical_SAM_PqqE_MftC-like"/>
</dbReference>
<evidence type="ECO:0000313" key="9">
    <source>
        <dbReference type="Proteomes" id="UP000650524"/>
    </source>
</evidence>
<dbReference type="PIRSF" id="PIRSF037420">
    <property type="entry name" value="PQQ_syn_pqqE"/>
    <property type="match status" value="1"/>
</dbReference>
<keyword evidence="3" id="KW-0949">S-adenosyl-L-methionine</keyword>
<dbReference type="SMART" id="SM00729">
    <property type="entry name" value="Elp3"/>
    <property type="match status" value="1"/>
</dbReference>
<comment type="caution">
    <text evidence="8">The sequence shown here is derived from an EMBL/GenBank/DDBJ whole genome shotgun (WGS) entry which is preliminary data.</text>
</comment>
<dbReference type="GO" id="GO:0003824">
    <property type="term" value="F:catalytic activity"/>
    <property type="evidence" value="ECO:0007669"/>
    <property type="project" value="InterPro"/>
</dbReference>
<dbReference type="SUPFAM" id="SSF102114">
    <property type="entry name" value="Radical SAM enzymes"/>
    <property type="match status" value="1"/>
</dbReference>
<dbReference type="SFLD" id="SFLDS00029">
    <property type="entry name" value="Radical_SAM"/>
    <property type="match status" value="1"/>
</dbReference>
<sequence length="376" mass="41260">MKAKMTKVLDSIIRAGLRSPKIVTLMVTNGCNLSCLHCWPESRSCGTAPPVPADTIRRLIGEFVLLGVEEICLTGGEPLTHPDWFEILSFACRQPGLNRVRLQTNATLLTEVDIEALGSIDFKGLTMQVSLEGALAETNDRVRGPGSFEQAFRGLKFLAEAGLGQQVVVAFTETQHNFAELPRLLQLLDGLGIGRLVSGTLVLGGRAAHSDQVAPPTPAQYRELLNLYHSDPQFRSRYKKLGNIAAFEWFTGKSCPASEGCICIETPYINADGEMYPCLMLPIDKLAAKDVFHRPLDEVLLEALSLWAELPDLNRRRSVELEACKNCPGRLHCAGGCMGRAYAATGDFMNVEDRCALRKSVYSWEAPQESPHTAKS</sequence>
<dbReference type="PANTHER" id="PTHR11228">
    <property type="entry name" value="RADICAL SAM DOMAIN PROTEIN"/>
    <property type="match status" value="1"/>
</dbReference>
<comment type="cofactor">
    <cofactor evidence="1">
        <name>[4Fe-4S] cluster</name>
        <dbReference type="ChEBI" id="CHEBI:49883"/>
    </cofactor>
</comment>
<evidence type="ECO:0000256" key="1">
    <source>
        <dbReference type="ARBA" id="ARBA00001966"/>
    </source>
</evidence>
<evidence type="ECO:0000256" key="5">
    <source>
        <dbReference type="ARBA" id="ARBA00023004"/>
    </source>
</evidence>
<evidence type="ECO:0000256" key="3">
    <source>
        <dbReference type="ARBA" id="ARBA00022691"/>
    </source>
</evidence>
<dbReference type="GO" id="GO:0046872">
    <property type="term" value="F:metal ion binding"/>
    <property type="evidence" value="ECO:0007669"/>
    <property type="project" value="UniProtKB-KW"/>
</dbReference>